<keyword evidence="4" id="KW-0732">Signal</keyword>
<dbReference type="OrthoDB" id="8601272at2"/>
<keyword evidence="11" id="KW-1185">Reference proteome</keyword>
<evidence type="ECO:0008006" key="12">
    <source>
        <dbReference type="Google" id="ProtNLM"/>
    </source>
</evidence>
<evidence type="ECO:0000256" key="4">
    <source>
        <dbReference type="ARBA" id="ARBA00022729"/>
    </source>
</evidence>
<comment type="similarity">
    <text evidence="7">Belongs to the Slam family.</text>
</comment>
<dbReference type="InterPro" id="IPR011990">
    <property type="entry name" value="TPR-like_helical_dom_sf"/>
</dbReference>
<dbReference type="GO" id="GO:0009279">
    <property type="term" value="C:cell outer membrane"/>
    <property type="evidence" value="ECO:0007669"/>
    <property type="project" value="UniProtKB-SubCell"/>
</dbReference>
<evidence type="ECO:0000256" key="6">
    <source>
        <dbReference type="ARBA" id="ARBA00023237"/>
    </source>
</evidence>
<gene>
    <name evidence="10" type="ORF">C7N83_04750</name>
</gene>
<evidence type="ECO:0000259" key="9">
    <source>
        <dbReference type="Pfam" id="PF24575"/>
    </source>
</evidence>
<dbReference type="Proteomes" id="UP000241868">
    <property type="component" value="Unassembled WGS sequence"/>
</dbReference>
<accession>A0A2P7U156</accession>
<name>A0A2P7U156_9NEIS</name>
<sequence>MPIVNKVKFNSLIGHLQKHKKPLDTAGKNNSAFLQSLKMVPVSILLTAYANADTMPSENRFEQVSDSMHQNAFIRDLPPKDEKTTIQANVETILDNEALKQQPLLLHYLFEQSLNTEDPHLIASLKSAYETLPEKNPILLQRAEGFLKKNAGHYRQAVNIYQRLNQSHPQDERIALDTAAVLFEDKQWTEADMLFAQTALSDDLPEAVRHNIRRYRDKIREHNTWQFNGSLSMSRNGNINDAAPAYCSPIGCQPSQKESGTGINYGLNIEKNTPLSGHHNLYFRSYTGGTSYYFDKKSQYDHTLHRSHLGWQYQNARNTLNILPFYQAQLAGSDEFESKPKNNHRLIPNMLAHALGVQITGTHRLPQNKGQIQINAESYRQHYRPKEKQPLYDGNHYSLSLSLAKPAGRHHLLFIGLGSNWFLPRQPQLNGRSNHTAYTRSFIHTGWLAEWPSLAGLQSRLSAQYGQRRYKGQALDTDFFYRTQKNYETVFSASISHPKLSYRGLTPKLTWEARKTRSTHKWAERSQQQLFVEIEKNF</sequence>
<keyword evidence="2" id="KW-1134">Transmembrane beta strand</keyword>
<dbReference type="AlphaFoldDB" id="A0A2P7U156"/>
<dbReference type="Gene3D" id="1.25.40.10">
    <property type="entry name" value="Tetratricopeptide repeat domain"/>
    <property type="match status" value="1"/>
</dbReference>
<evidence type="ECO:0000256" key="3">
    <source>
        <dbReference type="ARBA" id="ARBA00022692"/>
    </source>
</evidence>
<evidence type="ECO:0000256" key="1">
    <source>
        <dbReference type="ARBA" id="ARBA00004571"/>
    </source>
</evidence>
<reference evidence="10 11" key="1">
    <citation type="submission" date="2018-03" db="EMBL/GenBank/DDBJ databases">
        <title>Neisseria weixii sp. nov., isolated from the intestinal contents of Tibetan Plateau pika (Ochotona curzoniae) in Yushu, Qinghai Province, China.</title>
        <authorList>
            <person name="Gui Z."/>
        </authorList>
    </citation>
    <scope>NUCLEOTIDE SEQUENCE [LARGE SCALE GENOMIC DNA]</scope>
    <source>
        <strain evidence="10 11">ATCC 51483</strain>
    </source>
</reference>
<dbReference type="EMBL" id="PXYY01000019">
    <property type="protein sequence ID" value="PSJ80697.1"/>
    <property type="molecule type" value="Genomic_DNA"/>
</dbReference>
<evidence type="ECO:0000313" key="11">
    <source>
        <dbReference type="Proteomes" id="UP000241868"/>
    </source>
</evidence>
<dbReference type="InterPro" id="IPR057556">
    <property type="entry name" value="TPR_Slam"/>
</dbReference>
<dbReference type="InterPro" id="IPR007655">
    <property type="entry name" value="Slam_C"/>
</dbReference>
<evidence type="ECO:0000259" key="8">
    <source>
        <dbReference type="Pfam" id="PF04575"/>
    </source>
</evidence>
<dbReference type="Pfam" id="PF04575">
    <property type="entry name" value="SlipAM"/>
    <property type="match status" value="1"/>
</dbReference>
<protein>
    <recommendedName>
        <fullName evidence="12">DUF560 domain-containing protein</fullName>
    </recommendedName>
</protein>
<evidence type="ECO:0000256" key="7">
    <source>
        <dbReference type="ARBA" id="ARBA00023609"/>
    </source>
</evidence>
<evidence type="ECO:0000256" key="5">
    <source>
        <dbReference type="ARBA" id="ARBA00023136"/>
    </source>
</evidence>
<organism evidence="10 11">
    <name type="scientific">Neisseria iguanae</name>
    <dbReference type="NCBI Taxonomy" id="90242"/>
    <lineage>
        <taxon>Bacteria</taxon>
        <taxon>Pseudomonadati</taxon>
        <taxon>Pseudomonadota</taxon>
        <taxon>Betaproteobacteria</taxon>
        <taxon>Neisseriales</taxon>
        <taxon>Neisseriaceae</taxon>
        <taxon>Neisseria</taxon>
    </lineage>
</organism>
<keyword evidence="5" id="KW-0472">Membrane</keyword>
<evidence type="ECO:0000256" key="2">
    <source>
        <dbReference type="ARBA" id="ARBA00022452"/>
    </source>
</evidence>
<proteinExistence type="inferred from homology"/>
<comment type="subcellular location">
    <subcellularLocation>
        <location evidence="1">Cell outer membrane</location>
        <topology evidence="1">Multi-pass membrane protein</topology>
    </subcellularLocation>
</comment>
<keyword evidence="6" id="KW-0998">Cell outer membrane</keyword>
<feature type="domain" description="Surface lipoprotein assembly modifier C-terminal" evidence="8">
    <location>
        <begin position="225"/>
        <end position="538"/>
    </location>
</feature>
<feature type="domain" description="Surface lipoprotein assembly modifier N-terminal TPR repeats region" evidence="9">
    <location>
        <begin position="94"/>
        <end position="192"/>
    </location>
</feature>
<dbReference type="Pfam" id="PF24575">
    <property type="entry name" value="TPR_Slam"/>
    <property type="match status" value="1"/>
</dbReference>
<comment type="caution">
    <text evidence="10">The sequence shown here is derived from an EMBL/GenBank/DDBJ whole genome shotgun (WGS) entry which is preliminary data.</text>
</comment>
<evidence type="ECO:0000313" key="10">
    <source>
        <dbReference type="EMBL" id="PSJ80697.1"/>
    </source>
</evidence>
<keyword evidence="3" id="KW-0812">Transmembrane</keyword>